<dbReference type="Proteomes" id="UP000176751">
    <property type="component" value="Unassembled WGS sequence"/>
</dbReference>
<dbReference type="EMBL" id="MFCA01000007">
    <property type="protein sequence ID" value="OGE02893.1"/>
    <property type="molecule type" value="Genomic_DNA"/>
</dbReference>
<dbReference type="STRING" id="1797737.A2196_03455"/>
<evidence type="ECO:0000313" key="2">
    <source>
        <dbReference type="EMBL" id="OGE02893.1"/>
    </source>
</evidence>
<organism evidence="2 3">
    <name type="scientific">Candidatus Curtissbacteria bacterium RIFOXYA1_FULL_41_14</name>
    <dbReference type="NCBI Taxonomy" id="1797737"/>
    <lineage>
        <taxon>Bacteria</taxon>
        <taxon>Candidatus Curtissiibacteriota</taxon>
    </lineage>
</organism>
<name>A0A1F5HFG0_9BACT</name>
<proteinExistence type="predicted"/>
<evidence type="ECO:0000256" key="1">
    <source>
        <dbReference type="SAM" id="Phobius"/>
    </source>
</evidence>
<keyword evidence="1" id="KW-1133">Transmembrane helix</keyword>
<keyword evidence="1" id="KW-0812">Transmembrane</keyword>
<protein>
    <submittedName>
        <fullName evidence="2">Uncharacterized protein</fullName>
    </submittedName>
</protein>
<comment type="caution">
    <text evidence="2">The sequence shown here is derived from an EMBL/GenBank/DDBJ whole genome shotgun (WGS) entry which is preliminary data.</text>
</comment>
<evidence type="ECO:0000313" key="3">
    <source>
        <dbReference type="Proteomes" id="UP000176751"/>
    </source>
</evidence>
<dbReference type="AlphaFoldDB" id="A0A1F5HFG0"/>
<gene>
    <name evidence="2" type="ORF">A2196_03455</name>
</gene>
<keyword evidence="1" id="KW-0472">Membrane</keyword>
<sequence>MNKGIISVIVVVIALVVLGIIGGSLVYYFRPIPNKSQTKAFPLSIKAGVPKDFAVLKFTEERGGEKVENNEFATGESIGLASANTSGKASLFVKIYNDKNEVAASGNLSLAGSDGRYCCIPAPSPSGTYVIQVFKGNQTDGSFPLMLTVK</sequence>
<reference evidence="2 3" key="1">
    <citation type="journal article" date="2016" name="Nat. Commun.">
        <title>Thousands of microbial genomes shed light on interconnected biogeochemical processes in an aquifer system.</title>
        <authorList>
            <person name="Anantharaman K."/>
            <person name="Brown C.T."/>
            <person name="Hug L.A."/>
            <person name="Sharon I."/>
            <person name="Castelle C.J."/>
            <person name="Probst A.J."/>
            <person name="Thomas B.C."/>
            <person name="Singh A."/>
            <person name="Wilkins M.J."/>
            <person name="Karaoz U."/>
            <person name="Brodie E.L."/>
            <person name="Williams K.H."/>
            <person name="Hubbard S.S."/>
            <person name="Banfield J.F."/>
        </authorList>
    </citation>
    <scope>NUCLEOTIDE SEQUENCE [LARGE SCALE GENOMIC DNA]</scope>
</reference>
<accession>A0A1F5HFG0</accession>
<feature type="transmembrane region" description="Helical" evidence="1">
    <location>
        <begin position="6"/>
        <end position="29"/>
    </location>
</feature>